<accession>A0ABP7XFL6</accession>
<dbReference type="RefSeq" id="WP_344926078.1">
    <property type="nucleotide sequence ID" value="NZ_BAABCW010000004.1"/>
</dbReference>
<dbReference type="Proteomes" id="UP001500459">
    <property type="component" value="Unassembled WGS sequence"/>
</dbReference>
<protein>
    <submittedName>
        <fullName evidence="3">Porin family protein</fullName>
    </submittedName>
</protein>
<feature type="domain" description="Outer membrane protein beta-barrel" evidence="2">
    <location>
        <begin position="20"/>
        <end position="152"/>
    </location>
</feature>
<evidence type="ECO:0000256" key="1">
    <source>
        <dbReference type="SAM" id="SignalP"/>
    </source>
</evidence>
<dbReference type="EMBL" id="BAABCW010000004">
    <property type="protein sequence ID" value="GAA4114914.1"/>
    <property type="molecule type" value="Genomic_DNA"/>
</dbReference>
<feature type="chain" id="PRO_5045361993" evidence="1">
    <location>
        <begin position="21"/>
        <end position="171"/>
    </location>
</feature>
<name>A0ABP7XFL6_9FLAO</name>
<evidence type="ECO:0000313" key="3">
    <source>
        <dbReference type="EMBL" id="GAA4114914.1"/>
    </source>
</evidence>
<comment type="caution">
    <text evidence="3">The sequence shown here is derived from an EMBL/GenBank/DDBJ whole genome shotgun (WGS) entry which is preliminary data.</text>
</comment>
<proteinExistence type="predicted"/>
<evidence type="ECO:0000259" key="2">
    <source>
        <dbReference type="Pfam" id="PF13568"/>
    </source>
</evidence>
<sequence>MKKLILVAIALIGFTTTSHAQSFKFGFKGGLNFATINGDGIDADSRTGYHLGAVGQIGVGPLFAIQPEILYSAQGAKDFDIDYLNVPILVKLKFAKFLSVEAGPQFGFVVNDDIKSGGEPESFDMSAAIGAGVEFSKFFAQLRYNIGLTDVTDGGDIKNSAFQVSVGYYIF</sequence>
<reference evidence="4" key="1">
    <citation type="journal article" date="2019" name="Int. J. Syst. Evol. Microbiol.">
        <title>The Global Catalogue of Microorganisms (GCM) 10K type strain sequencing project: providing services to taxonomists for standard genome sequencing and annotation.</title>
        <authorList>
            <consortium name="The Broad Institute Genomics Platform"/>
            <consortium name="The Broad Institute Genome Sequencing Center for Infectious Disease"/>
            <person name="Wu L."/>
            <person name="Ma J."/>
        </authorList>
    </citation>
    <scope>NUCLEOTIDE SEQUENCE [LARGE SCALE GENOMIC DNA]</scope>
    <source>
        <strain evidence="4">JCM 17106</strain>
    </source>
</reference>
<keyword evidence="4" id="KW-1185">Reference proteome</keyword>
<evidence type="ECO:0000313" key="4">
    <source>
        <dbReference type="Proteomes" id="UP001500459"/>
    </source>
</evidence>
<feature type="signal peptide" evidence="1">
    <location>
        <begin position="1"/>
        <end position="20"/>
    </location>
</feature>
<gene>
    <name evidence="3" type="ORF">GCM10022393_14790</name>
</gene>
<dbReference type="InterPro" id="IPR025665">
    <property type="entry name" value="Beta-barrel_OMP_2"/>
</dbReference>
<organism evidence="3 4">
    <name type="scientific">Aquimarina addita</name>
    <dbReference type="NCBI Taxonomy" id="870485"/>
    <lineage>
        <taxon>Bacteria</taxon>
        <taxon>Pseudomonadati</taxon>
        <taxon>Bacteroidota</taxon>
        <taxon>Flavobacteriia</taxon>
        <taxon>Flavobacteriales</taxon>
        <taxon>Flavobacteriaceae</taxon>
        <taxon>Aquimarina</taxon>
    </lineage>
</organism>
<keyword evidence="1" id="KW-0732">Signal</keyword>
<dbReference type="Pfam" id="PF13568">
    <property type="entry name" value="OMP_b-brl_2"/>
    <property type="match status" value="1"/>
</dbReference>